<keyword evidence="7" id="KW-0812">Transmembrane</keyword>
<evidence type="ECO:0000256" key="6">
    <source>
        <dbReference type="ARBA" id="ARBA00023012"/>
    </source>
</evidence>
<keyword evidence="11" id="KW-1185">Reference proteome</keyword>
<dbReference type="InterPro" id="IPR036097">
    <property type="entry name" value="HisK_dim/P_sf"/>
</dbReference>
<dbReference type="EMBL" id="JAENIL010000099">
    <property type="protein sequence ID" value="MBK1880560.1"/>
    <property type="molecule type" value="Genomic_DNA"/>
</dbReference>
<dbReference type="PRINTS" id="PR00344">
    <property type="entry name" value="BCTRLSENSOR"/>
</dbReference>
<protein>
    <recommendedName>
        <fullName evidence="2">histidine kinase</fullName>
        <ecNumber evidence="2">2.7.13.3</ecNumber>
    </recommendedName>
</protein>
<evidence type="ECO:0000256" key="2">
    <source>
        <dbReference type="ARBA" id="ARBA00012438"/>
    </source>
</evidence>
<dbReference type="Gene3D" id="1.10.287.130">
    <property type="match status" value="1"/>
</dbReference>
<comment type="catalytic activity">
    <reaction evidence="1">
        <text>ATP + protein L-histidine = ADP + protein N-phospho-L-histidine.</text>
        <dbReference type="EC" id="2.7.13.3"/>
    </reaction>
</comment>
<dbReference type="EC" id="2.7.13.3" evidence="2"/>
<keyword evidence="4" id="KW-0808">Transferase</keyword>
<feature type="signal peptide" evidence="8">
    <location>
        <begin position="1"/>
        <end position="27"/>
    </location>
</feature>
<dbReference type="Gene3D" id="3.30.565.10">
    <property type="entry name" value="Histidine kinase-like ATPase, C-terminal domain"/>
    <property type="match status" value="1"/>
</dbReference>
<dbReference type="CDD" id="cd00082">
    <property type="entry name" value="HisKA"/>
    <property type="match status" value="1"/>
</dbReference>
<keyword evidence="3" id="KW-0597">Phosphoprotein</keyword>
<evidence type="ECO:0000256" key="7">
    <source>
        <dbReference type="SAM" id="Phobius"/>
    </source>
</evidence>
<evidence type="ECO:0000256" key="1">
    <source>
        <dbReference type="ARBA" id="ARBA00000085"/>
    </source>
</evidence>
<evidence type="ECO:0000256" key="8">
    <source>
        <dbReference type="SAM" id="SignalP"/>
    </source>
</evidence>
<keyword evidence="8" id="KW-0732">Signal</keyword>
<evidence type="ECO:0000256" key="5">
    <source>
        <dbReference type="ARBA" id="ARBA00022777"/>
    </source>
</evidence>
<feature type="domain" description="Histidine kinase" evidence="9">
    <location>
        <begin position="397"/>
        <end position="617"/>
    </location>
</feature>
<dbReference type="Pfam" id="PF02518">
    <property type="entry name" value="HATPase_c"/>
    <property type="match status" value="1"/>
</dbReference>
<evidence type="ECO:0000256" key="4">
    <source>
        <dbReference type="ARBA" id="ARBA00022679"/>
    </source>
</evidence>
<organism evidence="10 11">
    <name type="scientific">Pelagicoccus mobilis</name>
    <dbReference type="NCBI Taxonomy" id="415221"/>
    <lineage>
        <taxon>Bacteria</taxon>
        <taxon>Pseudomonadati</taxon>
        <taxon>Verrucomicrobiota</taxon>
        <taxon>Opitutia</taxon>
        <taxon>Puniceicoccales</taxon>
        <taxon>Pelagicoccaceae</taxon>
        <taxon>Pelagicoccus</taxon>
    </lineage>
</organism>
<evidence type="ECO:0000313" key="11">
    <source>
        <dbReference type="Proteomes" id="UP000617628"/>
    </source>
</evidence>
<name>A0A934S3K7_9BACT</name>
<dbReference type="Pfam" id="PF00512">
    <property type="entry name" value="HisKA"/>
    <property type="match status" value="1"/>
</dbReference>
<dbReference type="GO" id="GO:0000155">
    <property type="term" value="F:phosphorelay sensor kinase activity"/>
    <property type="evidence" value="ECO:0007669"/>
    <property type="project" value="InterPro"/>
</dbReference>
<reference evidence="10" key="1">
    <citation type="submission" date="2021-01" db="EMBL/GenBank/DDBJ databases">
        <title>Modified the classification status of verrucomicrobia.</title>
        <authorList>
            <person name="Feng X."/>
        </authorList>
    </citation>
    <scope>NUCLEOTIDE SEQUENCE</scope>
    <source>
        <strain evidence="10">KCTC 13126</strain>
    </source>
</reference>
<dbReference type="CDD" id="cd16922">
    <property type="entry name" value="HATPase_EvgS-ArcB-TorS-like"/>
    <property type="match status" value="1"/>
</dbReference>
<dbReference type="InterPro" id="IPR050736">
    <property type="entry name" value="Sensor_HK_Regulatory"/>
</dbReference>
<dbReference type="PANTHER" id="PTHR43711">
    <property type="entry name" value="TWO-COMPONENT HISTIDINE KINASE"/>
    <property type="match status" value="1"/>
</dbReference>
<keyword evidence="7" id="KW-0472">Membrane</keyword>
<comment type="caution">
    <text evidence="10">The sequence shown here is derived from an EMBL/GenBank/DDBJ whole genome shotgun (WGS) entry which is preliminary data.</text>
</comment>
<evidence type="ECO:0000313" key="10">
    <source>
        <dbReference type="EMBL" id="MBK1880560.1"/>
    </source>
</evidence>
<dbReference type="SMART" id="SM00388">
    <property type="entry name" value="HisKA"/>
    <property type="match status" value="1"/>
</dbReference>
<dbReference type="InterPro" id="IPR003594">
    <property type="entry name" value="HATPase_dom"/>
</dbReference>
<dbReference type="SUPFAM" id="SSF55874">
    <property type="entry name" value="ATPase domain of HSP90 chaperone/DNA topoisomerase II/histidine kinase"/>
    <property type="match status" value="1"/>
</dbReference>
<proteinExistence type="predicted"/>
<gene>
    <name evidence="10" type="ORF">JIN87_26980</name>
</gene>
<keyword evidence="7" id="KW-1133">Transmembrane helix</keyword>
<dbReference type="InterPro" id="IPR003661">
    <property type="entry name" value="HisK_dim/P_dom"/>
</dbReference>
<accession>A0A934S3K7</accession>
<dbReference type="Gene3D" id="3.40.50.2300">
    <property type="match status" value="2"/>
</dbReference>
<dbReference type="InterPro" id="IPR036890">
    <property type="entry name" value="HATPase_C_sf"/>
</dbReference>
<dbReference type="SMART" id="SM00387">
    <property type="entry name" value="HATPase_c"/>
    <property type="match status" value="1"/>
</dbReference>
<dbReference type="InterPro" id="IPR004358">
    <property type="entry name" value="Sig_transdc_His_kin-like_C"/>
</dbReference>
<evidence type="ECO:0000256" key="3">
    <source>
        <dbReference type="ARBA" id="ARBA00022553"/>
    </source>
</evidence>
<dbReference type="InterPro" id="IPR005467">
    <property type="entry name" value="His_kinase_dom"/>
</dbReference>
<dbReference type="FunFam" id="3.30.565.10:FF:000010">
    <property type="entry name" value="Sensor histidine kinase RcsC"/>
    <property type="match status" value="1"/>
</dbReference>
<dbReference type="RefSeq" id="WP_200359661.1">
    <property type="nucleotide sequence ID" value="NZ_JAENIL010000099.1"/>
</dbReference>
<keyword evidence="5" id="KW-0418">Kinase</keyword>
<feature type="transmembrane region" description="Helical" evidence="7">
    <location>
        <begin position="342"/>
        <end position="365"/>
    </location>
</feature>
<feature type="chain" id="PRO_5037711782" description="histidine kinase" evidence="8">
    <location>
        <begin position="28"/>
        <end position="627"/>
    </location>
</feature>
<dbReference type="PROSITE" id="PS50109">
    <property type="entry name" value="HIS_KIN"/>
    <property type="match status" value="1"/>
</dbReference>
<dbReference type="AlphaFoldDB" id="A0A934S3K7"/>
<dbReference type="PANTHER" id="PTHR43711:SF29">
    <property type="entry name" value="HISTIDINE KINASE"/>
    <property type="match status" value="1"/>
</dbReference>
<dbReference type="Proteomes" id="UP000617628">
    <property type="component" value="Unassembled WGS sequence"/>
</dbReference>
<sequence length="627" mass="71105">MLLPIPRRLPLLWLLIFAWTSHTQAPAASHSSTAKVLLIASYHPTDMWTQGQIAGMLETLEQRYDPFVDISIEYLYSRIPRDQSYIQRIRERIAQEYAHSPIELVITLDNVAFEFMRSHGNQLFPDSPVVFSGLNNFNPSWLDGRSNYVGIIEEQYGMADTLKLALDLIPQTEKLLIVSDRDQEIDYYLAQNQKQVPWEKFDPTTVESWESLRHTLDSHSSPSIIYLDTFSRDASGGLIDYREVIRTLKTSKHPIFASGQRYIGQGIVGGRINNAHVHGQNAAQIALKVMDGIAPADIPVANQRSLQDHFDYQQLIRFGLNTSDLPDGATIINLPAEPYKKYLSYFLAALLFIIVQMILIALLVFNIRRRKATQLELEKAKTEAEAANAAKSEFLAIISHEFRTPLNAILGFAQILEIEKDPQEQERYLHLMRSNGDQLLYLIDNLLNYIYYGQGNVKLQHGLHKLQSEFSDLRDSLQSKAEQKGLQLEFRSNNIPPVAKVDWPKLREIFTNLLDNAIKCTDAGSVTLEAHAEFTYDEKWTLHVTVTDTGCGIPDDELHRLFEPFTQADTSRTRKVEGVGLGLAICRRLVKALQGTIECQSQEGQGTRFQVTLPISVPIEEPESLTL</sequence>
<evidence type="ECO:0000259" key="9">
    <source>
        <dbReference type="PROSITE" id="PS50109"/>
    </source>
</evidence>
<dbReference type="SUPFAM" id="SSF47384">
    <property type="entry name" value="Homodimeric domain of signal transducing histidine kinase"/>
    <property type="match status" value="1"/>
</dbReference>
<keyword evidence="6" id="KW-0902">Two-component regulatory system</keyword>